<dbReference type="CDD" id="cd00085">
    <property type="entry name" value="HNHc"/>
    <property type="match status" value="1"/>
</dbReference>
<accession>A0A6C0JA36</accession>
<dbReference type="EMBL" id="MN740360">
    <property type="protein sequence ID" value="QHU02489.1"/>
    <property type="molecule type" value="Genomic_DNA"/>
</dbReference>
<dbReference type="GO" id="GO:0030983">
    <property type="term" value="F:mismatched DNA binding"/>
    <property type="evidence" value="ECO:0007669"/>
    <property type="project" value="InterPro"/>
</dbReference>
<keyword evidence="2" id="KW-0227">DNA damage</keyword>
<dbReference type="Gene3D" id="3.40.50.300">
    <property type="entry name" value="P-loop containing nucleotide triphosphate hydrolases"/>
    <property type="match status" value="1"/>
</dbReference>
<dbReference type="InterPro" id="IPR003615">
    <property type="entry name" value="HNH_nuc"/>
</dbReference>
<dbReference type="InterPro" id="IPR007696">
    <property type="entry name" value="DNA_mismatch_repair_MutS_core"/>
</dbReference>
<dbReference type="Pfam" id="PF00488">
    <property type="entry name" value="MutS_V"/>
    <property type="match status" value="1"/>
</dbReference>
<proteinExistence type="predicted"/>
<evidence type="ECO:0000256" key="4">
    <source>
        <dbReference type="ARBA" id="ARBA00023125"/>
    </source>
</evidence>
<dbReference type="SMART" id="SM00533">
    <property type="entry name" value="MUTSd"/>
    <property type="match status" value="1"/>
</dbReference>
<protein>
    <recommendedName>
        <fullName evidence="8">DNA mismatch repair proteins mutS family domain-containing protein</fullName>
    </recommendedName>
</protein>
<dbReference type="InterPro" id="IPR027417">
    <property type="entry name" value="P-loop_NTPase"/>
</dbReference>
<evidence type="ECO:0000259" key="6">
    <source>
        <dbReference type="SMART" id="SM00534"/>
    </source>
</evidence>
<dbReference type="GO" id="GO:0005524">
    <property type="term" value="F:ATP binding"/>
    <property type="evidence" value="ECO:0007669"/>
    <property type="project" value="UniProtKB-KW"/>
</dbReference>
<dbReference type="AlphaFoldDB" id="A0A6C0JA36"/>
<dbReference type="Pfam" id="PF05192">
    <property type="entry name" value="MutS_III"/>
    <property type="match status" value="1"/>
</dbReference>
<evidence type="ECO:0000259" key="5">
    <source>
        <dbReference type="SMART" id="SM00533"/>
    </source>
</evidence>
<keyword evidence="3" id="KW-0067">ATP-binding</keyword>
<dbReference type="GO" id="GO:0140664">
    <property type="term" value="F:ATP-dependent DNA damage sensor activity"/>
    <property type="evidence" value="ECO:0007669"/>
    <property type="project" value="InterPro"/>
</dbReference>
<dbReference type="SUPFAM" id="SSF52540">
    <property type="entry name" value="P-loop containing nucleoside triphosphate hydrolases"/>
    <property type="match status" value="1"/>
</dbReference>
<dbReference type="Pfam" id="PF01624">
    <property type="entry name" value="MutS_I"/>
    <property type="match status" value="1"/>
</dbReference>
<dbReference type="Gene3D" id="3.40.1170.10">
    <property type="entry name" value="DNA repair protein MutS, domain I"/>
    <property type="match status" value="1"/>
</dbReference>
<dbReference type="PANTHER" id="PTHR11361">
    <property type="entry name" value="DNA MISMATCH REPAIR PROTEIN MUTS FAMILY MEMBER"/>
    <property type="match status" value="1"/>
</dbReference>
<dbReference type="PANTHER" id="PTHR11361:SF82">
    <property type="entry name" value="DNA MISMATCH REPAIR PROTEIN MSH1, MITOCHONDRIAL"/>
    <property type="match status" value="1"/>
</dbReference>
<evidence type="ECO:0000256" key="2">
    <source>
        <dbReference type="ARBA" id="ARBA00022763"/>
    </source>
</evidence>
<keyword evidence="4" id="KW-0238">DNA-binding</keyword>
<organism evidence="7">
    <name type="scientific">viral metagenome</name>
    <dbReference type="NCBI Taxonomy" id="1070528"/>
    <lineage>
        <taxon>unclassified sequences</taxon>
        <taxon>metagenomes</taxon>
        <taxon>organismal metagenomes</taxon>
    </lineage>
</organism>
<dbReference type="InterPro" id="IPR007695">
    <property type="entry name" value="DNA_mismatch_repair_MutS-lik_N"/>
</dbReference>
<dbReference type="InterPro" id="IPR017261">
    <property type="entry name" value="DNA_mismatch_repair_MutS/MSH"/>
</dbReference>
<sequence length="1014" mass="117012">MNTLAQEFTNIIDEYLHLTKKYLQQYGEQTVVFLMVGAFYEMYGLKINESDTHFVESNIGDVAFLCDLNVSKKTFKWNDKSVYMAGFRDFTLEKYIQRMTAQNYTCVVYDQEEDNKQSRIMSGIYSPGTFFQYEQQRKLTNNMTCIWVEEFSRRTKTYFIFGIASIDIYTGLTNTFEYTEEYRGGKLLLDEVERYFAIHEPSEVIVIDRNVTNKILHTALNPLIQSRVVRRFSSDCDTSVERCRWADILNCEKQVYVVETFKRFFGLSEELLDEHMVDPISCQSMAYLLHWMTKHNLTLTLRLHPPSIETKSTSVYLANHSLKQLNYVDNGSQLNSTNINGTQYKSVVDIVNKCKTPMGRRKLNYDLTHPVYDINKLEVEYQIIEITINTLMESHTDNSDSIVSRYNCIFSKQIDVDKAARSLIMKKIVPRTISQIYTFFSLGKSIMEELMVHSYFNKYLIDKSFQEINQLCTEGERNIEEIFDVDKILGAETQQFEDNIFAHSYETEVHQLCRERQHHNECVSILIQTLCNIITQQEKPGSKLKQCVKFHETDKLYGYLSATKRRCDIFKKWMKEQISIDRNATIVIDGQLLPICDFYIESASGGNSAIKHPFINSLLEKIFHSNKQWKETLFRTFMKAIDELTIIIPYIEKVSEFIATIDSIFTKAVISKQYGYCRPCIRNSKSDESYASAQALRHCIIERIQTDHIYTPNTIEIGGDAKEGILLYGTNAVGKTSLMKALGIAVILAQSGMYVPCSDFTFFPFKKIFTRILNTDNIFRGLSTFAVEMTELRNILNNADCHSLVLGDELCSGTEHDSALSIFVSGIQWLYKRNAKFIFATHLHEIVNYDEIKAIESNLAIYHLSVHYDKLSDILVYDRVIKGGSGESVYGLEVCKSLHLPDDFIDDAFEVRSKYTTQILDTLLDKHTSRYNSKVIMGICEICRESPAVDVHHLQFQKNADKSNLINGHLHKNHKSNLVAICKNCHDDIHRCKNTTNEMKRLKSGAGEILCTND</sequence>
<dbReference type="Gene3D" id="1.10.1420.10">
    <property type="match status" value="1"/>
</dbReference>
<feature type="domain" description="DNA mismatch repair protein MutS core" evidence="5">
    <location>
        <begin position="342"/>
        <end position="704"/>
    </location>
</feature>
<feature type="domain" description="DNA mismatch repair proteins mutS family" evidence="6">
    <location>
        <begin position="722"/>
        <end position="913"/>
    </location>
</feature>
<dbReference type="SUPFAM" id="SSF48334">
    <property type="entry name" value="DNA repair protein MutS, domain III"/>
    <property type="match status" value="1"/>
</dbReference>
<dbReference type="GO" id="GO:0043504">
    <property type="term" value="P:mitochondrial DNA repair"/>
    <property type="evidence" value="ECO:0007669"/>
    <property type="project" value="TreeGrafter"/>
</dbReference>
<evidence type="ECO:0000256" key="1">
    <source>
        <dbReference type="ARBA" id="ARBA00022741"/>
    </source>
</evidence>
<dbReference type="SUPFAM" id="SSF55271">
    <property type="entry name" value="DNA repair protein MutS, domain I"/>
    <property type="match status" value="1"/>
</dbReference>
<dbReference type="InterPro" id="IPR045076">
    <property type="entry name" value="MutS"/>
</dbReference>
<keyword evidence="1" id="KW-0547">Nucleotide-binding</keyword>
<evidence type="ECO:0008006" key="8">
    <source>
        <dbReference type="Google" id="ProtNLM"/>
    </source>
</evidence>
<dbReference type="GO" id="GO:0005634">
    <property type="term" value="C:nucleus"/>
    <property type="evidence" value="ECO:0007669"/>
    <property type="project" value="TreeGrafter"/>
</dbReference>
<dbReference type="GO" id="GO:0006298">
    <property type="term" value="P:mismatch repair"/>
    <property type="evidence" value="ECO:0007669"/>
    <property type="project" value="InterPro"/>
</dbReference>
<dbReference type="InterPro" id="IPR036187">
    <property type="entry name" value="DNA_mismatch_repair_MutS_sf"/>
</dbReference>
<reference evidence="7" key="1">
    <citation type="journal article" date="2020" name="Nature">
        <title>Giant virus diversity and host interactions through global metagenomics.</title>
        <authorList>
            <person name="Schulz F."/>
            <person name="Roux S."/>
            <person name="Paez-Espino D."/>
            <person name="Jungbluth S."/>
            <person name="Walsh D.A."/>
            <person name="Denef V.J."/>
            <person name="McMahon K.D."/>
            <person name="Konstantinidis K.T."/>
            <person name="Eloe-Fadrosh E.A."/>
            <person name="Kyrpides N.C."/>
            <person name="Woyke T."/>
        </authorList>
    </citation>
    <scope>NUCLEOTIDE SEQUENCE</scope>
    <source>
        <strain evidence="7">GVMAG-M-3300025880-76</strain>
    </source>
</reference>
<name>A0A6C0JA36_9ZZZZ</name>
<evidence type="ECO:0000313" key="7">
    <source>
        <dbReference type="EMBL" id="QHU02489.1"/>
    </source>
</evidence>
<dbReference type="GO" id="GO:0005739">
    <property type="term" value="C:mitochondrion"/>
    <property type="evidence" value="ECO:0007669"/>
    <property type="project" value="TreeGrafter"/>
</dbReference>
<dbReference type="InterPro" id="IPR000432">
    <property type="entry name" value="DNA_mismatch_repair_MutS_C"/>
</dbReference>
<dbReference type="SMART" id="SM00534">
    <property type="entry name" value="MUTSac"/>
    <property type="match status" value="1"/>
</dbReference>
<dbReference type="PIRSF" id="PIRSF037677">
    <property type="entry name" value="DNA_mis_repair_Msh6"/>
    <property type="match status" value="1"/>
</dbReference>
<evidence type="ECO:0000256" key="3">
    <source>
        <dbReference type="ARBA" id="ARBA00022840"/>
    </source>
</evidence>
<dbReference type="InterPro" id="IPR016151">
    <property type="entry name" value="DNA_mismatch_repair_MutS_N"/>
</dbReference>